<evidence type="ECO:0000256" key="2">
    <source>
        <dbReference type="ARBA" id="ARBA00022737"/>
    </source>
</evidence>
<dbReference type="PANTHER" id="PTHR24366">
    <property type="entry name" value="IG(IMMUNOGLOBULIN) AND LRR(LEUCINE RICH REPEAT) DOMAINS"/>
    <property type="match status" value="1"/>
</dbReference>
<keyword evidence="1" id="KW-0433">Leucine-rich repeat</keyword>
<organism evidence="5 6">
    <name type="scientific">Branchiostoma lanceolatum</name>
    <name type="common">Common lancelet</name>
    <name type="synonym">Amphioxus lanceolatum</name>
    <dbReference type="NCBI Taxonomy" id="7740"/>
    <lineage>
        <taxon>Eukaryota</taxon>
        <taxon>Metazoa</taxon>
        <taxon>Chordata</taxon>
        <taxon>Cephalochordata</taxon>
        <taxon>Leptocardii</taxon>
        <taxon>Amphioxiformes</taxon>
        <taxon>Branchiostomatidae</taxon>
        <taxon>Branchiostoma</taxon>
    </lineage>
</organism>
<keyword evidence="4" id="KW-0732">Signal</keyword>
<reference evidence="5" key="1">
    <citation type="submission" date="2022-01" db="EMBL/GenBank/DDBJ databases">
        <authorList>
            <person name="Braso-Vives M."/>
        </authorList>
    </citation>
    <scope>NUCLEOTIDE SEQUENCE</scope>
</reference>
<evidence type="ECO:0000256" key="3">
    <source>
        <dbReference type="SAM" id="Phobius"/>
    </source>
</evidence>
<dbReference type="Pfam" id="PF13855">
    <property type="entry name" value="LRR_8"/>
    <property type="match status" value="1"/>
</dbReference>
<dbReference type="Gene3D" id="3.80.10.10">
    <property type="entry name" value="Ribonuclease Inhibitor"/>
    <property type="match status" value="1"/>
</dbReference>
<dbReference type="AlphaFoldDB" id="A0A8J9YL60"/>
<dbReference type="Proteomes" id="UP000838412">
    <property type="component" value="Chromosome 10"/>
</dbReference>
<dbReference type="InterPro" id="IPR032675">
    <property type="entry name" value="LRR_dom_sf"/>
</dbReference>
<keyword evidence="6" id="KW-1185">Reference proteome</keyword>
<dbReference type="EMBL" id="OV696695">
    <property type="protein sequence ID" value="CAH1238060.1"/>
    <property type="molecule type" value="Genomic_DNA"/>
</dbReference>
<evidence type="ECO:0000313" key="5">
    <source>
        <dbReference type="EMBL" id="CAH1238060.1"/>
    </source>
</evidence>
<name>A0A8J9YL60_BRALA</name>
<dbReference type="InterPro" id="IPR001611">
    <property type="entry name" value="Leu-rich_rpt"/>
</dbReference>
<feature type="transmembrane region" description="Helical" evidence="3">
    <location>
        <begin position="502"/>
        <end position="528"/>
    </location>
</feature>
<evidence type="ECO:0000313" key="6">
    <source>
        <dbReference type="Proteomes" id="UP000838412"/>
    </source>
</evidence>
<proteinExistence type="predicted"/>
<feature type="signal peptide" evidence="4">
    <location>
        <begin position="1"/>
        <end position="23"/>
    </location>
</feature>
<keyword evidence="3" id="KW-0812">Transmembrane</keyword>
<gene>
    <name evidence="5" type="primary">LRRTM3</name>
    <name evidence="5" type="ORF">BLAG_LOCUS2813</name>
</gene>
<evidence type="ECO:0000256" key="4">
    <source>
        <dbReference type="SAM" id="SignalP"/>
    </source>
</evidence>
<protein>
    <submittedName>
        <fullName evidence="5">LRRTM3 protein</fullName>
    </submittedName>
</protein>
<keyword evidence="3" id="KW-1133">Transmembrane helix</keyword>
<evidence type="ECO:0000256" key="1">
    <source>
        <dbReference type="ARBA" id="ARBA00022614"/>
    </source>
</evidence>
<dbReference type="InterPro" id="IPR003591">
    <property type="entry name" value="Leu-rich_rpt_typical-subtyp"/>
</dbReference>
<dbReference type="SUPFAM" id="SSF52058">
    <property type="entry name" value="L domain-like"/>
    <property type="match status" value="1"/>
</dbReference>
<dbReference type="SMART" id="SM00369">
    <property type="entry name" value="LRR_TYP"/>
    <property type="match status" value="5"/>
</dbReference>
<keyword evidence="2" id="KW-0677">Repeat</keyword>
<feature type="chain" id="PRO_5035438832" evidence="4">
    <location>
        <begin position="24"/>
        <end position="797"/>
    </location>
</feature>
<accession>A0A8J9YL60</accession>
<keyword evidence="3" id="KW-0472">Membrane</keyword>
<sequence>MDLRKRIPALLLVFLTLATPVIPTNSLCSPLCEQSGWSDCMPGQTMRRLPTLCIFCHDADVIVTGTPVPVGPCVLEVPQHLSIRGHPFGVLSAEKLSAFNHSSVQTLVLVHGGIKDVEENTFNGFLNLHTLGLDSNRLTRVRQIWLAGLTELVELRLMYNRIAHIDPGCFSNLRKLNTLKLEGNLLQHIDPAWFHGLHALTMLELGENEIRSAPPGAFHELPSVDHIYLERNHFSCLDRELLLGMGDLSTFYVGGHSLMTISDDVPQRMAWSLDISSSGISLSLAAFSFCVTTDQERHERSLQWRAQPAGSLFFPMSCMFSTDVRDIDVLPPFVVLATDEKLGRNATDQCRRVWEHNRGVTVDLKGNSSFQLVSMGVGNTSVALLLFNTQDTHTVSRTDHGIINTTYASTSHAKNITCVLVSAQDPSPLLFTIPLVPRKPTVPCPVHDSDTDPVRVLTSKPSRTTEEYRLENEATVAYMSTPQARTLTSNHEQGATEPEAGFLIPVVVVSIVVVAGVLLVLFSVGCLLKLRHARLQATVETNDAHAGETPGLVPCRTLPTGLCTVSHMYSEIPDNIAAAQRPLPALPHTYAEIPDHIAAAQRPLPTLPSTSLRPVRPTDCDSLEDEPITPYAAAAEPSLPVVTKSRQNQRMYDIDGVHSIPGRLAATYRVPRESWHHCVTTYGNPCTYWPRVIIGDGTQNTPRRASLPLVTLPNTYWPWEIVGEGTRNTPRRASLPLTLPNTYWPWKISGEGSRNTQRPSSLSTLPNTYWPWEIAGKGTRNTPRRASLSTLPNTYWP</sequence>